<keyword evidence="2" id="KW-1133">Transmembrane helix</keyword>
<evidence type="ECO:0000313" key="4">
    <source>
        <dbReference type="Proteomes" id="UP000000759"/>
    </source>
</evidence>
<evidence type="ECO:0000313" key="3">
    <source>
        <dbReference type="EMBL" id="EEC48149.1"/>
    </source>
</evidence>
<keyword evidence="2" id="KW-0472">Membrane</keyword>
<dbReference type="InParanoid" id="B7FZJ5"/>
<dbReference type="EMBL" id="CM000611">
    <property type="protein sequence ID" value="EEC48149.1"/>
    <property type="molecule type" value="Genomic_DNA"/>
</dbReference>
<keyword evidence="2" id="KW-0812">Transmembrane</keyword>
<accession>B7FZJ5</accession>
<gene>
    <name evidence="3" type="ORF">PHATRDRAFT_45721</name>
</gene>
<dbReference type="KEGG" id="pti:PHATRDRAFT_45721"/>
<dbReference type="RefSeq" id="XP_002179958.1">
    <property type="nucleotide sequence ID" value="XM_002179922.1"/>
</dbReference>
<protein>
    <recommendedName>
        <fullName evidence="5">Transmembrane protein</fullName>
    </recommendedName>
</protein>
<name>B7FZJ5_PHATC</name>
<feature type="transmembrane region" description="Helical" evidence="2">
    <location>
        <begin position="111"/>
        <end position="131"/>
    </location>
</feature>
<dbReference type="AlphaFoldDB" id="B7FZJ5"/>
<evidence type="ECO:0000256" key="1">
    <source>
        <dbReference type="SAM" id="MobiDB-lite"/>
    </source>
</evidence>
<feature type="transmembrane region" description="Helical" evidence="2">
    <location>
        <begin position="211"/>
        <end position="231"/>
    </location>
</feature>
<feature type="compositionally biased region" description="Polar residues" evidence="1">
    <location>
        <begin position="1"/>
        <end position="16"/>
    </location>
</feature>
<evidence type="ECO:0008006" key="5">
    <source>
        <dbReference type="Google" id="ProtNLM"/>
    </source>
</evidence>
<organism evidence="3 4">
    <name type="scientific">Phaeodactylum tricornutum (strain CCAP 1055/1)</name>
    <dbReference type="NCBI Taxonomy" id="556484"/>
    <lineage>
        <taxon>Eukaryota</taxon>
        <taxon>Sar</taxon>
        <taxon>Stramenopiles</taxon>
        <taxon>Ochrophyta</taxon>
        <taxon>Bacillariophyta</taxon>
        <taxon>Bacillariophyceae</taxon>
        <taxon>Bacillariophycidae</taxon>
        <taxon>Naviculales</taxon>
        <taxon>Phaeodactylaceae</taxon>
        <taxon>Phaeodactylum</taxon>
    </lineage>
</organism>
<dbReference type="PaxDb" id="2850-Phatr45721"/>
<feature type="transmembrane region" description="Helical" evidence="2">
    <location>
        <begin position="155"/>
        <end position="173"/>
    </location>
</feature>
<keyword evidence="4" id="KW-1185">Reference proteome</keyword>
<dbReference type="HOGENOM" id="CLU_981641_0_0_1"/>
<proteinExistence type="predicted"/>
<reference evidence="3 4" key="1">
    <citation type="journal article" date="2008" name="Nature">
        <title>The Phaeodactylum genome reveals the evolutionary history of diatom genomes.</title>
        <authorList>
            <person name="Bowler C."/>
            <person name="Allen A.E."/>
            <person name="Badger J.H."/>
            <person name="Grimwood J."/>
            <person name="Jabbari K."/>
            <person name="Kuo A."/>
            <person name="Maheswari U."/>
            <person name="Martens C."/>
            <person name="Maumus F."/>
            <person name="Otillar R.P."/>
            <person name="Rayko E."/>
            <person name="Salamov A."/>
            <person name="Vandepoele K."/>
            <person name="Beszteri B."/>
            <person name="Gruber A."/>
            <person name="Heijde M."/>
            <person name="Katinka M."/>
            <person name="Mock T."/>
            <person name="Valentin K."/>
            <person name="Verret F."/>
            <person name="Berges J.A."/>
            <person name="Brownlee C."/>
            <person name="Cadoret J.P."/>
            <person name="Chiovitti A."/>
            <person name="Choi C.J."/>
            <person name="Coesel S."/>
            <person name="De Martino A."/>
            <person name="Detter J.C."/>
            <person name="Durkin C."/>
            <person name="Falciatore A."/>
            <person name="Fournet J."/>
            <person name="Haruta M."/>
            <person name="Huysman M.J."/>
            <person name="Jenkins B.D."/>
            <person name="Jiroutova K."/>
            <person name="Jorgensen R.E."/>
            <person name="Joubert Y."/>
            <person name="Kaplan A."/>
            <person name="Kroger N."/>
            <person name="Kroth P.G."/>
            <person name="La Roche J."/>
            <person name="Lindquist E."/>
            <person name="Lommer M."/>
            <person name="Martin-Jezequel V."/>
            <person name="Lopez P.J."/>
            <person name="Lucas S."/>
            <person name="Mangogna M."/>
            <person name="McGinnis K."/>
            <person name="Medlin L.K."/>
            <person name="Montsant A."/>
            <person name="Oudot-Le Secq M.P."/>
            <person name="Napoli C."/>
            <person name="Obornik M."/>
            <person name="Parker M.S."/>
            <person name="Petit J.L."/>
            <person name="Porcel B.M."/>
            <person name="Poulsen N."/>
            <person name="Robison M."/>
            <person name="Rychlewski L."/>
            <person name="Rynearson T.A."/>
            <person name="Schmutz J."/>
            <person name="Shapiro H."/>
            <person name="Siaut M."/>
            <person name="Stanley M."/>
            <person name="Sussman M.R."/>
            <person name="Taylor A.R."/>
            <person name="Vardi A."/>
            <person name="von Dassow P."/>
            <person name="Vyverman W."/>
            <person name="Willis A."/>
            <person name="Wyrwicz L.S."/>
            <person name="Rokhsar D.S."/>
            <person name="Weissenbach J."/>
            <person name="Armbrust E.V."/>
            <person name="Green B.R."/>
            <person name="Van de Peer Y."/>
            <person name="Grigoriev I.V."/>
        </authorList>
    </citation>
    <scope>NUCLEOTIDE SEQUENCE [LARGE SCALE GENOMIC DNA]</scope>
    <source>
        <strain evidence="3 4">CCAP 1055/1</strain>
    </source>
</reference>
<evidence type="ECO:0000256" key="2">
    <source>
        <dbReference type="SAM" id="Phobius"/>
    </source>
</evidence>
<dbReference type="GeneID" id="7200754"/>
<reference evidence="4" key="2">
    <citation type="submission" date="2008-08" db="EMBL/GenBank/DDBJ databases">
        <authorList>
            <consortium name="Diatom Consortium"/>
            <person name="Grigoriev I."/>
            <person name="Grimwood J."/>
            <person name="Kuo A."/>
            <person name="Otillar R.P."/>
            <person name="Salamov A."/>
            <person name="Detter J.C."/>
            <person name="Lindquist E."/>
            <person name="Shapiro H."/>
            <person name="Lucas S."/>
            <person name="Glavina del Rio T."/>
            <person name="Pitluck S."/>
            <person name="Rokhsar D."/>
            <person name="Bowler C."/>
        </authorList>
    </citation>
    <scope>GENOME REANNOTATION</scope>
    <source>
        <strain evidence="4">CCAP 1055/1</strain>
    </source>
</reference>
<feature type="transmembrane region" description="Helical" evidence="2">
    <location>
        <begin position="185"/>
        <end position="205"/>
    </location>
</feature>
<feature type="region of interest" description="Disordered" evidence="1">
    <location>
        <begin position="1"/>
        <end position="60"/>
    </location>
</feature>
<dbReference type="Proteomes" id="UP000000759">
    <property type="component" value="Chromosome 8"/>
</dbReference>
<sequence length="284" mass="31544">MTFTSICTATPHNANDLTEPLLPQGSGVKAPPASAVIGRNGEDDRDPDTTIVESNDSYHKEDTDDPACSCTISMGLDRDKLPHQHQHKYQYKQSHTNSGDVSVVTCQDTTFLLLIFPALIAIQFGIVFWSISNNNATTNSESTSVPKITVALVDHWPVVNATIALFAISTWLYRLTLQECRVTNVVLLLVPEILLNIVLGLVLFGQALWGFTVLLVSLLALCSLVVLHGVYQLFCDTRDVDDVVELRDDEMYHGEQPKVNDKKPESQDEEEDYGYYCRCHAIVC</sequence>